<reference evidence="3" key="1">
    <citation type="submission" date="2021-02" db="EMBL/GenBank/DDBJ databases">
        <title>First Annotated Genome of the Yellow-green Alga Tribonema minus.</title>
        <authorList>
            <person name="Mahan K.M."/>
        </authorList>
    </citation>
    <scope>NUCLEOTIDE SEQUENCE</scope>
    <source>
        <strain evidence="3">UTEX B ZZ1240</strain>
    </source>
</reference>
<feature type="compositionally biased region" description="Low complexity" evidence="2">
    <location>
        <begin position="53"/>
        <end position="62"/>
    </location>
</feature>
<keyword evidence="4" id="KW-1185">Reference proteome</keyword>
<evidence type="ECO:0000313" key="3">
    <source>
        <dbReference type="EMBL" id="KAG5178420.1"/>
    </source>
</evidence>
<protein>
    <submittedName>
        <fullName evidence="3">Uncharacterized protein</fullName>
    </submittedName>
</protein>
<gene>
    <name evidence="3" type="ORF">JKP88DRAFT_350293</name>
</gene>
<accession>A0A836C9U6</accession>
<dbReference type="EMBL" id="JAFCMP010000515">
    <property type="protein sequence ID" value="KAG5178420.1"/>
    <property type="molecule type" value="Genomic_DNA"/>
</dbReference>
<feature type="compositionally biased region" description="Low complexity" evidence="2">
    <location>
        <begin position="37"/>
        <end position="46"/>
    </location>
</feature>
<sequence length="889" mass="92187">MQHEHLQQQLQLQQPPLPQQQQQQDQWQEQQPPPPQQQQWEAAPLPAHTYEGAMQQEQQQQQPAPPARTFSPMPLRRQLDSQDSIPALQLPAAQEPAQAWRPFAGAAPDASSALHAAAPQSGAAAGSGDAGADDALRARVAELEAQLAAQARQLAQTRSELLRAEEEKDDLLASAAVVEVESKLAVDQELKRLASELNFKEHALGEAQKEGARARRELEAQQAQLVQVQAQAEAQAVERLKRERAQSTAAAAAAADLHSADAPSPKRPRVSASGSSSSHALAAAAAAAPAAPALGAADALRLAHVPFAEVLVAERGVELMQLLGADPTLPPAYERGAAAAAAATPAAARRAICTPGPTPLRPPLGSAAAVPAAAAAAATAAAAEFAVTPLPRAHCTQSSSATGNTVSPAASAGAASAAGTAAAARRGAFGALRRQLFECLRDAWAGRAGPGELLAVLVGFVEAAGGGSELSEQDVARYSHTLVSAVRLMQATLALSHQLRAALRPTSAPDDDAQAPCRPLCTISDATGGPLAGAQMDGHLAAMLSNDPHTVAAVGSSSERGLQRQRGLAARLRRCLMHAFVGGVGAQEGALVTAAMQAILTCTAELEPAELAATWSALLSDDAFHTILCTKFGTTAMKELALDLLRCLFRSRDLFLQIATGNDAHATPAAQVQDGAGGAAVAPGTPAAREEAGGGGVGGQGGRPSLLRQLCAQLFTMESALPGDASLYGLYTRAVRLLSQVCACHGSVATSHLLEDNDGGPSSDAVLRVRLIPKLINFISYGGGVVQVQQQRSTTLHRTTAPVTSAGDGPPARLHEPGRRPLQQQRTRWPGTDGSGKGHAADRESSRGALPLSEQQCRVYKDGVKVLKADGSYLSSSAQHMCPYPFLQC</sequence>
<comment type="caution">
    <text evidence="3">The sequence shown here is derived from an EMBL/GenBank/DDBJ whole genome shotgun (WGS) entry which is preliminary data.</text>
</comment>
<feature type="compositionally biased region" description="Low complexity" evidence="2">
    <location>
        <begin position="7"/>
        <end position="30"/>
    </location>
</feature>
<feature type="compositionally biased region" description="Low complexity" evidence="2">
    <location>
        <begin position="676"/>
        <end position="687"/>
    </location>
</feature>
<name>A0A836C9U6_9STRA</name>
<feature type="coiled-coil region" evidence="1">
    <location>
        <begin position="133"/>
        <end position="243"/>
    </location>
</feature>
<feature type="region of interest" description="Disordered" evidence="2">
    <location>
        <begin position="792"/>
        <end position="853"/>
    </location>
</feature>
<evidence type="ECO:0000313" key="4">
    <source>
        <dbReference type="Proteomes" id="UP000664859"/>
    </source>
</evidence>
<feature type="region of interest" description="Disordered" evidence="2">
    <location>
        <begin position="248"/>
        <end position="275"/>
    </location>
</feature>
<dbReference type="SUPFAM" id="SSF81995">
    <property type="entry name" value="beta-sandwich domain of Sec23/24"/>
    <property type="match status" value="1"/>
</dbReference>
<dbReference type="Proteomes" id="UP000664859">
    <property type="component" value="Unassembled WGS sequence"/>
</dbReference>
<evidence type="ECO:0000256" key="1">
    <source>
        <dbReference type="SAM" id="Coils"/>
    </source>
</evidence>
<organism evidence="3 4">
    <name type="scientific">Tribonema minus</name>
    <dbReference type="NCBI Taxonomy" id="303371"/>
    <lineage>
        <taxon>Eukaryota</taxon>
        <taxon>Sar</taxon>
        <taxon>Stramenopiles</taxon>
        <taxon>Ochrophyta</taxon>
        <taxon>PX clade</taxon>
        <taxon>Xanthophyceae</taxon>
        <taxon>Tribonematales</taxon>
        <taxon>Tribonemataceae</taxon>
        <taxon>Tribonema</taxon>
    </lineage>
</organism>
<feature type="compositionally biased region" description="Low complexity" evidence="2">
    <location>
        <begin position="248"/>
        <end position="262"/>
    </location>
</feature>
<proteinExistence type="predicted"/>
<evidence type="ECO:0000256" key="2">
    <source>
        <dbReference type="SAM" id="MobiDB-lite"/>
    </source>
</evidence>
<feature type="compositionally biased region" description="Polar residues" evidence="2">
    <location>
        <begin position="792"/>
        <end position="803"/>
    </location>
</feature>
<feature type="region of interest" description="Disordered" evidence="2">
    <location>
        <begin position="676"/>
        <end position="701"/>
    </location>
</feature>
<keyword evidence="1" id="KW-0175">Coiled coil</keyword>
<dbReference type="AlphaFoldDB" id="A0A836C9U6"/>
<feature type="region of interest" description="Disordered" evidence="2">
    <location>
        <begin position="1"/>
        <end position="131"/>
    </location>
</feature>
<feature type="compositionally biased region" description="Low complexity" evidence="2">
    <location>
        <begin position="86"/>
        <end position="127"/>
    </location>
</feature>